<dbReference type="AlphaFoldDB" id="A0A7J8DHS0"/>
<dbReference type="Proteomes" id="UP000593571">
    <property type="component" value="Unassembled WGS sequence"/>
</dbReference>
<organism evidence="1 2">
    <name type="scientific">Rousettus aegyptiacus</name>
    <name type="common">Egyptian fruit bat</name>
    <name type="synonym">Pteropus aegyptiacus</name>
    <dbReference type="NCBI Taxonomy" id="9407"/>
    <lineage>
        <taxon>Eukaryota</taxon>
        <taxon>Metazoa</taxon>
        <taxon>Chordata</taxon>
        <taxon>Craniata</taxon>
        <taxon>Vertebrata</taxon>
        <taxon>Euteleostomi</taxon>
        <taxon>Mammalia</taxon>
        <taxon>Eutheria</taxon>
        <taxon>Laurasiatheria</taxon>
        <taxon>Chiroptera</taxon>
        <taxon>Yinpterochiroptera</taxon>
        <taxon>Pteropodoidea</taxon>
        <taxon>Pteropodidae</taxon>
        <taxon>Rousettinae</taxon>
        <taxon>Rousettus</taxon>
    </lineage>
</organism>
<sequence length="138" mass="15031">MGRLKAKRLQSLEWRGIEKKQSLRSMTSLRKSRGMATGEGIPGCKAPIGTMVLLTALRSCKRRHFPERFCMTNIGVFQGDVDGSMCPAASCSCTNSMAASSFLWGRGHWSIQTGLSFFQVILSAWCAGGAMALTKNGY</sequence>
<comment type="caution">
    <text evidence="1">The sequence shown here is derived from an EMBL/GenBank/DDBJ whole genome shotgun (WGS) entry which is preliminary data.</text>
</comment>
<gene>
    <name evidence="1" type="ORF">HJG63_008590</name>
</gene>
<accession>A0A7J8DHS0</accession>
<proteinExistence type="predicted"/>
<name>A0A7J8DHS0_ROUAE</name>
<evidence type="ECO:0000313" key="2">
    <source>
        <dbReference type="Proteomes" id="UP000593571"/>
    </source>
</evidence>
<evidence type="ECO:0000313" key="1">
    <source>
        <dbReference type="EMBL" id="KAF6422784.1"/>
    </source>
</evidence>
<protein>
    <submittedName>
        <fullName evidence="1">Uncharacterized protein</fullName>
    </submittedName>
</protein>
<keyword evidence="2" id="KW-1185">Reference proteome</keyword>
<dbReference type="EMBL" id="JACASE010000012">
    <property type="protein sequence ID" value="KAF6422784.1"/>
    <property type="molecule type" value="Genomic_DNA"/>
</dbReference>
<reference evidence="1 2" key="1">
    <citation type="journal article" date="2020" name="Nature">
        <title>Six reference-quality genomes reveal evolution of bat adaptations.</title>
        <authorList>
            <person name="Jebb D."/>
            <person name="Huang Z."/>
            <person name="Pippel M."/>
            <person name="Hughes G.M."/>
            <person name="Lavrichenko K."/>
            <person name="Devanna P."/>
            <person name="Winkler S."/>
            <person name="Jermiin L.S."/>
            <person name="Skirmuntt E.C."/>
            <person name="Katzourakis A."/>
            <person name="Burkitt-Gray L."/>
            <person name="Ray D.A."/>
            <person name="Sullivan K.A.M."/>
            <person name="Roscito J.G."/>
            <person name="Kirilenko B.M."/>
            <person name="Davalos L.M."/>
            <person name="Corthals A.P."/>
            <person name="Power M.L."/>
            <person name="Jones G."/>
            <person name="Ransome R.D."/>
            <person name="Dechmann D.K.N."/>
            <person name="Locatelli A.G."/>
            <person name="Puechmaille S.J."/>
            <person name="Fedrigo O."/>
            <person name="Jarvis E.D."/>
            <person name="Hiller M."/>
            <person name="Vernes S.C."/>
            <person name="Myers E.W."/>
            <person name="Teeling E.C."/>
        </authorList>
    </citation>
    <scope>NUCLEOTIDE SEQUENCE [LARGE SCALE GENOMIC DNA]</scope>
    <source>
        <strain evidence="1">MRouAeg1</strain>
        <tissue evidence="1">Muscle</tissue>
    </source>
</reference>